<gene>
    <name evidence="1" type="ORF">QW060_07915</name>
    <name evidence="2" type="ORF">QW060_25960</name>
</gene>
<proteinExistence type="predicted"/>
<evidence type="ECO:0000313" key="3">
    <source>
        <dbReference type="Proteomes" id="UP001242368"/>
    </source>
</evidence>
<name>A0ABT8D190_9FLAO</name>
<dbReference type="Gene3D" id="3.30.420.250">
    <property type="match status" value="1"/>
</dbReference>
<reference evidence="3" key="2">
    <citation type="journal article" date="2019" name="Int. J. Syst. Evol. Microbiol.">
        <title>The Global Catalogue of Microorganisms (GCM) 10K type strain sequencing project: providing services to taxonomists for standard genome sequencing and annotation.</title>
        <authorList>
            <consortium name="The Broad Institute Genomics Platform"/>
            <consortium name="The Broad Institute Genome Sequencing Center for Infectious Disease"/>
            <person name="Wu L."/>
            <person name="Ma J."/>
        </authorList>
    </citation>
    <scope>NUCLEOTIDE SEQUENCE [LARGE SCALE GENOMIC DNA]</scope>
    <source>
        <strain evidence="3">CECT 7184</strain>
    </source>
</reference>
<dbReference type="EMBL" id="JAUFQU010000001">
    <property type="protein sequence ID" value="MDN3707059.1"/>
    <property type="molecule type" value="Genomic_DNA"/>
</dbReference>
<dbReference type="Proteomes" id="UP001242368">
    <property type="component" value="Unassembled WGS sequence"/>
</dbReference>
<protein>
    <submittedName>
        <fullName evidence="2">DUF3822 family protein</fullName>
    </submittedName>
</protein>
<dbReference type="Pfam" id="PF12864">
    <property type="entry name" value="DUF3822"/>
    <property type="match status" value="1"/>
</dbReference>
<accession>A0ABT8D190</accession>
<evidence type="ECO:0000313" key="1">
    <source>
        <dbReference type="EMBL" id="MDN3707059.1"/>
    </source>
</evidence>
<organism evidence="2 3">
    <name type="scientific">Paenimyroides ceti</name>
    <dbReference type="NCBI Taxonomy" id="395087"/>
    <lineage>
        <taxon>Bacteria</taxon>
        <taxon>Pseudomonadati</taxon>
        <taxon>Bacteroidota</taxon>
        <taxon>Flavobacteriia</taxon>
        <taxon>Flavobacteriales</taxon>
        <taxon>Flavobacteriaceae</taxon>
        <taxon>Paenimyroides</taxon>
    </lineage>
</organism>
<dbReference type="Gene3D" id="3.30.420.260">
    <property type="match status" value="1"/>
</dbReference>
<dbReference type="RefSeq" id="WP_290363102.1">
    <property type="nucleotide sequence ID" value="NZ_JAUFQU010000001.1"/>
</dbReference>
<reference evidence="2" key="3">
    <citation type="submission" date="2023-06" db="EMBL/GenBank/DDBJ databases">
        <authorList>
            <person name="Lucena T."/>
            <person name="Sun Q."/>
        </authorList>
    </citation>
    <scope>NUCLEOTIDE SEQUENCE</scope>
    <source>
        <strain evidence="2">CECT 7184</strain>
    </source>
</reference>
<evidence type="ECO:0000313" key="2">
    <source>
        <dbReference type="EMBL" id="MDN3710280.1"/>
    </source>
</evidence>
<keyword evidence="3" id="KW-1185">Reference proteome</keyword>
<comment type="caution">
    <text evidence="2">The sequence shown here is derived from an EMBL/GenBank/DDBJ whole genome shotgun (WGS) entry which is preliminary data.</text>
</comment>
<dbReference type="CDD" id="cd24013">
    <property type="entry name" value="ASKHA_ATPase_BT3980-like"/>
    <property type="match status" value="1"/>
</dbReference>
<sequence>MNTQLYNRLIIKVSLNEFSFGIKNKLNNEISHLKSISLNQLAPLENQLEVIFSKNELLQVSYDDILVLHDNSLNTFVPSALFDADNLGSYLQYNVKIFPTDYFDYDEISSHQLQNIYIPYVQFNNFFIDQFGGFTFKNVNTAFLEYILQTDFPSGVSSVYSCISEHHFEVIVMKGNEFIFFNSFEYQTAQDFIYYILFVFEQLKLDTHQHTLHLFGQIDSGSELFTLAYTYIKNIVVYDHKTQASVFNITEDELKKHFILLNS</sequence>
<reference evidence="2" key="1">
    <citation type="journal article" date="2014" name="Int. J. Syst. Evol. Microbiol.">
        <title>Complete genome of a new Firmicutes species belonging to the dominant human colonic microbiota ('Ruminococcus bicirculans') reveals two chromosomes and a selective capacity to utilize plant glucans.</title>
        <authorList>
            <consortium name="NISC Comparative Sequencing Program"/>
            <person name="Wegmann U."/>
            <person name="Louis P."/>
            <person name="Goesmann A."/>
            <person name="Henrissat B."/>
            <person name="Duncan S.H."/>
            <person name="Flint H.J."/>
        </authorList>
    </citation>
    <scope>NUCLEOTIDE SEQUENCE</scope>
    <source>
        <strain evidence="2">CECT 7184</strain>
    </source>
</reference>
<dbReference type="EMBL" id="JAUFQU010000082">
    <property type="protein sequence ID" value="MDN3710280.1"/>
    <property type="molecule type" value="Genomic_DNA"/>
</dbReference>
<dbReference type="InterPro" id="IPR024213">
    <property type="entry name" value="DUF3822"/>
</dbReference>